<feature type="modified residue" description="4-aspartylphosphate" evidence="2">
    <location>
        <position position="50"/>
    </location>
</feature>
<evidence type="ECO:0000259" key="3">
    <source>
        <dbReference type="PROSITE" id="PS50110"/>
    </source>
</evidence>
<protein>
    <submittedName>
        <fullName evidence="5">LytTR family DNA-binding domain-containing protein</fullName>
    </submittedName>
</protein>
<dbReference type="Proteomes" id="UP001501508">
    <property type="component" value="Unassembled WGS sequence"/>
</dbReference>
<gene>
    <name evidence="5" type="ORF">GCM10023091_07630</name>
</gene>
<organism evidence="5 6">
    <name type="scientific">Ravibacter arvi</name>
    <dbReference type="NCBI Taxonomy" id="2051041"/>
    <lineage>
        <taxon>Bacteria</taxon>
        <taxon>Pseudomonadati</taxon>
        <taxon>Bacteroidota</taxon>
        <taxon>Cytophagia</taxon>
        <taxon>Cytophagales</taxon>
        <taxon>Spirosomataceae</taxon>
        <taxon>Ravibacter</taxon>
    </lineage>
</organism>
<dbReference type="SUPFAM" id="SSF52172">
    <property type="entry name" value="CheY-like"/>
    <property type="match status" value="1"/>
</dbReference>
<dbReference type="Pfam" id="PF00072">
    <property type="entry name" value="Response_reg"/>
    <property type="match status" value="1"/>
</dbReference>
<dbReference type="SMART" id="SM00448">
    <property type="entry name" value="REC"/>
    <property type="match status" value="1"/>
</dbReference>
<dbReference type="EMBL" id="BAABEY010000009">
    <property type="protein sequence ID" value="GAA4433735.1"/>
    <property type="molecule type" value="Genomic_DNA"/>
</dbReference>
<dbReference type="SMART" id="SM00850">
    <property type="entry name" value="LytTR"/>
    <property type="match status" value="1"/>
</dbReference>
<dbReference type="Pfam" id="PF04397">
    <property type="entry name" value="LytTR"/>
    <property type="match status" value="1"/>
</dbReference>
<feature type="domain" description="HTH LytTR-type" evidence="4">
    <location>
        <begin position="130"/>
        <end position="201"/>
    </location>
</feature>
<evidence type="ECO:0000256" key="1">
    <source>
        <dbReference type="ARBA" id="ARBA00023125"/>
    </source>
</evidence>
<accession>A0ABP8LRG1</accession>
<keyword evidence="6" id="KW-1185">Reference proteome</keyword>
<evidence type="ECO:0000313" key="6">
    <source>
        <dbReference type="Proteomes" id="UP001501508"/>
    </source>
</evidence>
<keyword evidence="2" id="KW-0597">Phosphoprotein</keyword>
<dbReference type="InterPro" id="IPR039420">
    <property type="entry name" value="WalR-like"/>
</dbReference>
<dbReference type="InterPro" id="IPR011006">
    <property type="entry name" value="CheY-like_superfamily"/>
</dbReference>
<reference evidence="6" key="1">
    <citation type="journal article" date="2019" name="Int. J. Syst. Evol. Microbiol.">
        <title>The Global Catalogue of Microorganisms (GCM) 10K type strain sequencing project: providing services to taxonomists for standard genome sequencing and annotation.</title>
        <authorList>
            <consortium name="The Broad Institute Genomics Platform"/>
            <consortium name="The Broad Institute Genome Sequencing Center for Infectious Disease"/>
            <person name="Wu L."/>
            <person name="Ma J."/>
        </authorList>
    </citation>
    <scope>NUCLEOTIDE SEQUENCE [LARGE SCALE GENOMIC DNA]</scope>
    <source>
        <strain evidence="6">JCM 31920</strain>
    </source>
</reference>
<evidence type="ECO:0000256" key="2">
    <source>
        <dbReference type="PROSITE-ProRule" id="PRU00169"/>
    </source>
</evidence>
<sequence>MIVDDEPYALSLLSDYIEKVFDIKLVASCENSTDALAMINNLKPDVIFLDIEMPDFSGLQLIRSLHRETPAIVLTTAHLEYAVESFDLNVTDFLAKPYTFDRFVRAVNRVKEKFQPNLFSNVLLPEEDFLLVRIDKKILRVELNDLQSITAFGDYVQIQNTDRRLTIHITLTEMEERLSTKGFIRISRSVLIAVRAIASLEGNQLKLINNNSYNIGNKYRDNLLNALSGKIV</sequence>
<dbReference type="RefSeq" id="WP_345026729.1">
    <property type="nucleotide sequence ID" value="NZ_BAABEY010000009.1"/>
</dbReference>
<dbReference type="InterPro" id="IPR001789">
    <property type="entry name" value="Sig_transdc_resp-reg_receiver"/>
</dbReference>
<dbReference type="Gene3D" id="3.40.50.2300">
    <property type="match status" value="1"/>
</dbReference>
<comment type="caution">
    <text evidence="5">The sequence shown here is derived from an EMBL/GenBank/DDBJ whole genome shotgun (WGS) entry which is preliminary data.</text>
</comment>
<dbReference type="GO" id="GO:0003677">
    <property type="term" value="F:DNA binding"/>
    <property type="evidence" value="ECO:0007669"/>
    <property type="project" value="UniProtKB-KW"/>
</dbReference>
<evidence type="ECO:0000259" key="4">
    <source>
        <dbReference type="PROSITE" id="PS50930"/>
    </source>
</evidence>
<dbReference type="PROSITE" id="PS50930">
    <property type="entry name" value="HTH_LYTTR"/>
    <property type="match status" value="1"/>
</dbReference>
<name>A0ABP8LRG1_9BACT</name>
<evidence type="ECO:0000313" key="5">
    <source>
        <dbReference type="EMBL" id="GAA4433735.1"/>
    </source>
</evidence>
<dbReference type="InterPro" id="IPR007492">
    <property type="entry name" value="LytTR_DNA-bd_dom"/>
</dbReference>
<feature type="domain" description="Response regulatory" evidence="3">
    <location>
        <begin position="1"/>
        <end position="111"/>
    </location>
</feature>
<keyword evidence="1 5" id="KW-0238">DNA-binding</keyword>
<dbReference type="PROSITE" id="PS50110">
    <property type="entry name" value="RESPONSE_REGULATORY"/>
    <property type="match status" value="1"/>
</dbReference>
<dbReference type="PANTHER" id="PTHR48111">
    <property type="entry name" value="REGULATOR OF RPOS"/>
    <property type="match status" value="1"/>
</dbReference>
<dbReference type="PANTHER" id="PTHR48111:SF17">
    <property type="entry name" value="TRANSCRIPTIONAL REGULATORY PROTEIN YPDB"/>
    <property type="match status" value="1"/>
</dbReference>
<dbReference type="Gene3D" id="2.40.50.1020">
    <property type="entry name" value="LytTr DNA-binding domain"/>
    <property type="match status" value="1"/>
</dbReference>
<proteinExistence type="predicted"/>